<sequence>MVPSLDRLHAAFRQTVARRQVPAQSGGVSTENHKKTMKLSFVRKPWLPPVLSWPRFYGASIHRIFFHTKERRLEACMADAIGIQPAKAAPAGPVDTWNSY</sequence>
<dbReference type="RefSeq" id="WP_377715181.1">
    <property type="nucleotide sequence ID" value="NZ_JBHSMP010000038.1"/>
</dbReference>
<evidence type="ECO:0000313" key="2">
    <source>
        <dbReference type="Proteomes" id="UP001596103"/>
    </source>
</evidence>
<protein>
    <submittedName>
        <fullName evidence="1">Uncharacterized protein</fullName>
    </submittedName>
</protein>
<dbReference type="EMBL" id="JBHSMP010000038">
    <property type="protein sequence ID" value="MFC5431726.1"/>
    <property type="molecule type" value="Genomic_DNA"/>
</dbReference>
<proteinExistence type="predicted"/>
<keyword evidence="2" id="KW-1185">Reference proteome</keyword>
<accession>A0ABW0JEV2</accession>
<reference evidence="2" key="1">
    <citation type="journal article" date="2019" name="Int. J. Syst. Evol. Microbiol.">
        <title>The Global Catalogue of Microorganisms (GCM) 10K type strain sequencing project: providing services to taxonomists for standard genome sequencing and annotation.</title>
        <authorList>
            <consortium name="The Broad Institute Genomics Platform"/>
            <consortium name="The Broad Institute Genome Sequencing Center for Infectious Disease"/>
            <person name="Wu L."/>
            <person name="Ma J."/>
        </authorList>
    </citation>
    <scope>NUCLEOTIDE SEQUENCE [LARGE SCALE GENOMIC DNA]</scope>
    <source>
        <strain evidence="2">CCUG 56042</strain>
    </source>
</reference>
<name>A0ABW0JEV2_9BURK</name>
<organism evidence="1 2">
    <name type="scientific">Paraburkholderia denitrificans</name>
    <dbReference type="NCBI Taxonomy" id="694025"/>
    <lineage>
        <taxon>Bacteria</taxon>
        <taxon>Pseudomonadati</taxon>
        <taxon>Pseudomonadota</taxon>
        <taxon>Betaproteobacteria</taxon>
        <taxon>Burkholderiales</taxon>
        <taxon>Burkholderiaceae</taxon>
        <taxon>Paraburkholderia</taxon>
    </lineage>
</organism>
<dbReference type="Proteomes" id="UP001596103">
    <property type="component" value="Unassembled WGS sequence"/>
</dbReference>
<evidence type="ECO:0000313" key="1">
    <source>
        <dbReference type="EMBL" id="MFC5431726.1"/>
    </source>
</evidence>
<gene>
    <name evidence="1" type="ORF">ACFPTO_23445</name>
</gene>
<comment type="caution">
    <text evidence="1">The sequence shown here is derived from an EMBL/GenBank/DDBJ whole genome shotgun (WGS) entry which is preliminary data.</text>
</comment>